<dbReference type="AlphaFoldDB" id="A0A5C7F158"/>
<gene>
    <name evidence="1" type="ORF">FTX54_010955</name>
</gene>
<dbReference type="KEGG" id="ahal:FTX54_010955"/>
<sequence>MNEQIQQYEKVYKQLKKLLRWELLDSKMPMHIASMYVLKEKEFSVEQYRFLSEHIKKSASLFSPLRSSLRWTMTAVLDTGYEEPKKRLEDVKRIYAELRSQKFKSGASTYTTALVLLSSGDRSVPFQEQTARAMEVHRAMRKEHPFITSEHDYPLASLLAQREEDTKRLMNRIEYFYKEASGLGLRKGNDLQFLSHILSLDENHEKEELIERTEAALDKWKKAGLKLKTMHYPVIALLALTSIEAETFEEIKKTTDELNAKKTFRWHKDWNSLTAANMVLVTLFDQQKAMQIQLFTTMETVMEAQNAAMVAMIAGGAVASTSAGS</sequence>
<protein>
    <submittedName>
        <fullName evidence="1">DUF4003 family protein</fullName>
    </submittedName>
</protein>
<dbReference type="RefSeq" id="WP_147804696.1">
    <property type="nucleotide sequence ID" value="NZ_CP144914.1"/>
</dbReference>
<dbReference type="InterPro" id="IPR025062">
    <property type="entry name" value="DUF4003"/>
</dbReference>
<accession>A0A5C7F158</accession>
<name>A0A5C7F158_9BACI</name>
<dbReference type="Pfam" id="PF13170">
    <property type="entry name" value="DUF4003"/>
    <property type="match status" value="1"/>
</dbReference>
<evidence type="ECO:0000313" key="2">
    <source>
        <dbReference type="Proteomes" id="UP000321816"/>
    </source>
</evidence>
<keyword evidence="2" id="KW-1185">Reference proteome</keyword>
<reference evidence="1 2" key="1">
    <citation type="submission" date="2024-01" db="EMBL/GenBank/DDBJ databases">
        <title>Complete Genome Sequence of Alkalicoccus halolimnae BZ-SZ-XJ29T, a Moderately Halophilic Bacterium Isolated from a Salt Lake.</title>
        <authorList>
            <person name="Zhao B."/>
        </authorList>
    </citation>
    <scope>NUCLEOTIDE SEQUENCE [LARGE SCALE GENOMIC DNA]</scope>
    <source>
        <strain evidence="1 2">BZ-SZ-XJ29</strain>
    </source>
</reference>
<dbReference type="OrthoDB" id="1778393at2"/>
<organism evidence="1 2">
    <name type="scientific">Alkalicoccus halolimnae</name>
    <dbReference type="NCBI Taxonomy" id="1667239"/>
    <lineage>
        <taxon>Bacteria</taxon>
        <taxon>Bacillati</taxon>
        <taxon>Bacillota</taxon>
        <taxon>Bacilli</taxon>
        <taxon>Bacillales</taxon>
        <taxon>Bacillaceae</taxon>
        <taxon>Alkalicoccus</taxon>
    </lineage>
</organism>
<dbReference type="EMBL" id="CP144914">
    <property type="protein sequence ID" value="WWD78941.1"/>
    <property type="molecule type" value="Genomic_DNA"/>
</dbReference>
<evidence type="ECO:0000313" key="1">
    <source>
        <dbReference type="EMBL" id="WWD78941.1"/>
    </source>
</evidence>
<dbReference type="Proteomes" id="UP000321816">
    <property type="component" value="Chromosome"/>
</dbReference>
<proteinExistence type="predicted"/>